<dbReference type="Pfam" id="PF08239">
    <property type="entry name" value="SH3_3"/>
    <property type="match status" value="1"/>
</dbReference>
<reference evidence="2" key="1">
    <citation type="submission" date="2020-10" db="EMBL/GenBank/DDBJ databases">
        <authorList>
            <person name="Gilroy R."/>
        </authorList>
    </citation>
    <scope>NUCLEOTIDE SEQUENCE</scope>
    <source>
        <strain evidence="2">10532</strain>
    </source>
</reference>
<organism evidence="2 3">
    <name type="scientific">Candidatus Gallitreponema excrementavium</name>
    <dbReference type="NCBI Taxonomy" id="2840840"/>
    <lineage>
        <taxon>Bacteria</taxon>
        <taxon>Pseudomonadati</taxon>
        <taxon>Spirochaetota</taxon>
        <taxon>Spirochaetia</taxon>
        <taxon>Spirochaetales</taxon>
        <taxon>Candidatus Gallitreponema</taxon>
    </lineage>
</organism>
<proteinExistence type="predicted"/>
<protein>
    <recommendedName>
        <fullName evidence="1">SH3b domain-containing protein</fullName>
    </recommendedName>
</protein>
<accession>A0A9D9HN74</accession>
<dbReference type="InterPro" id="IPR003646">
    <property type="entry name" value="SH3-like_bac-type"/>
</dbReference>
<dbReference type="Gene3D" id="2.30.30.40">
    <property type="entry name" value="SH3 Domains"/>
    <property type="match status" value="1"/>
</dbReference>
<dbReference type="AlphaFoldDB" id="A0A9D9HN74"/>
<evidence type="ECO:0000313" key="2">
    <source>
        <dbReference type="EMBL" id="MBO8456885.1"/>
    </source>
</evidence>
<dbReference type="Proteomes" id="UP000823638">
    <property type="component" value="Unassembled WGS sequence"/>
</dbReference>
<name>A0A9D9HN74_9SPIR</name>
<reference evidence="2" key="2">
    <citation type="journal article" date="2021" name="PeerJ">
        <title>Extensive microbial diversity within the chicken gut microbiome revealed by metagenomics and culture.</title>
        <authorList>
            <person name="Gilroy R."/>
            <person name="Ravi A."/>
            <person name="Getino M."/>
            <person name="Pursley I."/>
            <person name="Horton D.L."/>
            <person name="Alikhan N.F."/>
            <person name="Baker D."/>
            <person name="Gharbi K."/>
            <person name="Hall N."/>
            <person name="Watson M."/>
            <person name="Adriaenssens E.M."/>
            <person name="Foster-Nyarko E."/>
            <person name="Jarju S."/>
            <person name="Secka A."/>
            <person name="Antonio M."/>
            <person name="Oren A."/>
            <person name="Chaudhuri R.R."/>
            <person name="La Ragione R."/>
            <person name="Hildebrand F."/>
            <person name="Pallen M.J."/>
        </authorList>
    </citation>
    <scope>NUCLEOTIDE SEQUENCE</scope>
    <source>
        <strain evidence="2">10532</strain>
    </source>
</reference>
<sequence>MKRFFLAVFLMVAVLSCIWAGSLVSKKVYMLIDQDLKSGTGFFSSTLGKIFTGDAVKVVEEKGNWIKVETEGKKMAGWVPAASVTTKKVPKKNSRTTASADEIALAGRGWNSDVENTFKGDRKKAYEIIDRMESVDLDSEILLEFIKDGGLKEGTE</sequence>
<evidence type="ECO:0000259" key="1">
    <source>
        <dbReference type="Pfam" id="PF08239"/>
    </source>
</evidence>
<comment type="caution">
    <text evidence="2">The sequence shown here is derived from an EMBL/GenBank/DDBJ whole genome shotgun (WGS) entry which is preliminary data.</text>
</comment>
<gene>
    <name evidence="2" type="ORF">IAA81_01500</name>
</gene>
<dbReference type="PROSITE" id="PS51257">
    <property type="entry name" value="PROKAR_LIPOPROTEIN"/>
    <property type="match status" value="1"/>
</dbReference>
<feature type="domain" description="SH3b" evidence="1">
    <location>
        <begin position="39"/>
        <end position="84"/>
    </location>
</feature>
<evidence type="ECO:0000313" key="3">
    <source>
        <dbReference type="Proteomes" id="UP000823638"/>
    </source>
</evidence>
<dbReference type="EMBL" id="JADIMM010000022">
    <property type="protein sequence ID" value="MBO8456885.1"/>
    <property type="molecule type" value="Genomic_DNA"/>
</dbReference>